<organism evidence="2 3">
    <name type="scientific">Toxoplasma gondii ARI</name>
    <dbReference type="NCBI Taxonomy" id="1074872"/>
    <lineage>
        <taxon>Eukaryota</taxon>
        <taxon>Sar</taxon>
        <taxon>Alveolata</taxon>
        <taxon>Apicomplexa</taxon>
        <taxon>Conoidasida</taxon>
        <taxon>Coccidia</taxon>
        <taxon>Eucoccidiorida</taxon>
        <taxon>Eimeriorina</taxon>
        <taxon>Sarcocystidae</taxon>
        <taxon>Toxoplasma</taxon>
    </lineage>
</organism>
<feature type="chain" id="PRO_5007301407" description="Secreted protein" evidence="1">
    <location>
        <begin position="26"/>
        <end position="101"/>
    </location>
</feature>
<proteinExistence type="predicted"/>
<dbReference type="AlphaFoldDB" id="A0A139Y730"/>
<reference evidence="2 3" key="1">
    <citation type="journal article" date="2016" name="Nat. Commun.">
        <title>Local admixture of amplified and diversified secreted pathogenesis determinants shapes mosaic Toxoplasma gondii genomes.</title>
        <authorList>
            <person name="Lorenzi H."/>
            <person name="Khan A."/>
            <person name="Behnke M.S."/>
            <person name="Namasivayam S."/>
            <person name="Swapna L.S."/>
            <person name="Hadjithomas M."/>
            <person name="Karamycheva S."/>
            <person name="Pinney D."/>
            <person name="Brunk B.P."/>
            <person name="Ajioka J.W."/>
            <person name="Ajzenberg D."/>
            <person name="Boothroyd J.C."/>
            <person name="Boyle J.P."/>
            <person name="Darde M.L."/>
            <person name="Diaz-Miranda M.A."/>
            <person name="Dubey J.P."/>
            <person name="Fritz H.M."/>
            <person name="Gennari S.M."/>
            <person name="Gregory B.D."/>
            <person name="Kim K."/>
            <person name="Saeij J.P."/>
            <person name="Su C."/>
            <person name="White M.W."/>
            <person name="Zhu X.Q."/>
            <person name="Howe D.K."/>
            <person name="Rosenthal B.M."/>
            <person name="Grigg M.E."/>
            <person name="Parkinson J."/>
            <person name="Liu L."/>
            <person name="Kissinger J.C."/>
            <person name="Roos D.S."/>
            <person name="Sibley L.D."/>
        </authorList>
    </citation>
    <scope>NUCLEOTIDE SEQUENCE [LARGE SCALE GENOMIC DNA]</scope>
    <source>
        <strain evidence="2 3">ARI</strain>
    </source>
</reference>
<evidence type="ECO:0008006" key="4">
    <source>
        <dbReference type="Google" id="ProtNLM"/>
    </source>
</evidence>
<feature type="signal peptide" evidence="1">
    <location>
        <begin position="1"/>
        <end position="25"/>
    </location>
</feature>
<dbReference type="EMBL" id="AGQS02003730">
    <property type="protein sequence ID" value="KYF46870.1"/>
    <property type="molecule type" value="Genomic_DNA"/>
</dbReference>
<sequence length="101" mass="11584">MRGSRQGSFSVAFLRLSTFLATSSTGWDRLTLVRKAAKERCARFLLHEFSRLTFRHSLRLGGMRKARAIWDLQRTDGTGEQELCPWSLVSLGLKRQRPVFA</sequence>
<protein>
    <recommendedName>
        <fullName evidence="4">Secreted protein</fullName>
    </recommendedName>
</protein>
<evidence type="ECO:0000313" key="3">
    <source>
        <dbReference type="Proteomes" id="UP000074247"/>
    </source>
</evidence>
<dbReference type="VEuPathDB" id="ToxoDB:TGARI_271033"/>
<keyword evidence="1" id="KW-0732">Signal</keyword>
<evidence type="ECO:0000256" key="1">
    <source>
        <dbReference type="SAM" id="SignalP"/>
    </source>
</evidence>
<comment type="caution">
    <text evidence="2">The sequence shown here is derived from an EMBL/GenBank/DDBJ whole genome shotgun (WGS) entry which is preliminary data.</text>
</comment>
<gene>
    <name evidence="2" type="ORF">TGARI_271033</name>
</gene>
<accession>A0A139Y730</accession>
<dbReference type="Proteomes" id="UP000074247">
    <property type="component" value="Unassembled WGS sequence"/>
</dbReference>
<name>A0A139Y730_TOXGO</name>
<evidence type="ECO:0000313" key="2">
    <source>
        <dbReference type="EMBL" id="KYF46870.1"/>
    </source>
</evidence>